<evidence type="ECO:0000256" key="2">
    <source>
        <dbReference type="SAM" id="MobiDB-lite"/>
    </source>
</evidence>
<dbReference type="Pfam" id="PF19343">
    <property type="entry name" value="HAM1_N"/>
    <property type="match status" value="2"/>
</dbReference>
<dbReference type="InterPro" id="IPR045967">
    <property type="entry name" value="HAM1-like_N"/>
</dbReference>
<feature type="domain" description="HAM1-like N-terminal" evidence="3">
    <location>
        <begin position="5"/>
        <end position="425"/>
    </location>
</feature>
<keyword evidence="5" id="KW-1185">Reference proteome</keyword>
<sequence>MTIVDVAAALEAGCVPTNAQAERLLQSALSSKALQTQLLSPSGSTLVADCRQFIETLAKVLRDRNGNEELQEFWWKSRGAFIHQAARGDGKVEVGEGQGALPETRKRKESKGRRSKEEKKQRKNTEKAKVSRRVKSESEQAFKHLRTLARLLLVQPELRHIISDGALLLAEVLQSTTGTSLDEARATMGQVKSATGTFQNVAFRALAQAKVGKAAAAAADTADQASEETKALKSGLLGRVTDAAGRKVDASGVPALQALREQLKEYRGARKMTSVADIRAELSNAESIPSLDALQASLLRVAAEVASTPAQLESMKQDVSNGKIPTDLQKALLGSPGEQGWIDPTDLVDAAQLIAVASRKARLTDRQKVEEMVKGTGIAAKQNLQAAWTPERKEKLVRRLRKLVVDCQSNKDYKDALIWFIERAEALLLKRSLLQEGYALEPACEEAWRALAARFDKLNQQYKEELARLVGQVADFASALASDELLHQLGVHLKNIVKDVSFGRDGSMLPSKALWQDLRLTILPAIFDKIGVLPVPRVKYTHPDFDLVIENIALELKNLLPSMLGIRMLNDVQFDFEKLKSSSHSHSVKIKIKGMSIRVHKLAFALQLHKGLPFHDKGIADLLVGDFGVSIYIDVPKDPGPHYFKVKKVKAKLKTLRIKVHQSNHRILHAFADSIVNSYLTKRILRHFIGMGITIGLKQLDVALMALRLEREEEAGRMDLAEVRKRIAELRDLLRKYNEQAGHLEIDFKREEDPNDEKRWQEAHAVKWIKQQVDTTGKRNVVTNEWRSSAFDRLGEETVQPAVSKQAILAVENAAEGSISQAGQVEETDEEAIVAQKPEGATTRGTVEKAQEELESVRVEERQARREANDPESMNSRAGAQAVKTQSRTSDQVQQLEKTVEQHDVL</sequence>
<reference evidence="5" key="1">
    <citation type="submission" date="2014-09" db="EMBL/GenBank/DDBJ databases">
        <authorList>
            <person name="Sharma Rahul"/>
            <person name="Thines Marco"/>
        </authorList>
    </citation>
    <scope>NUCLEOTIDE SEQUENCE [LARGE SCALE GENOMIC DNA]</scope>
</reference>
<dbReference type="EMBL" id="CCYA01000252">
    <property type="protein sequence ID" value="CEH15145.1"/>
    <property type="molecule type" value="Genomic_DNA"/>
</dbReference>
<feature type="coiled-coil region" evidence="1">
    <location>
        <begin position="720"/>
        <end position="747"/>
    </location>
</feature>
<feature type="compositionally biased region" description="Basic and acidic residues" evidence="2">
    <location>
        <begin position="846"/>
        <end position="869"/>
    </location>
</feature>
<evidence type="ECO:0000256" key="1">
    <source>
        <dbReference type="SAM" id="Coils"/>
    </source>
</evidence>
<dbReference type="Gene3D" id="3.15.10.10">
    <property type="entry name" value="Bactericidal permeability-increasing protein, domain 1"/>
    <property type="match status" value="1"/>
</dbReference>
<feature type="compositionally biased region" description="Basic residues" evidence="2">
    <location>
        <begin position="105"/>
        <end position="114"/>
    </location>
</feature>
<evidence type="ECO:0000259" key="3">
    <source>
        <dbReference type="Pfam" id="PF19343"/>
    </source>
</evidence>
<feature type="domain" description="HAM1-like N-terminal" evidence="3">
    <location>
        <begin position="429"/>
        <end position="635"/>
    </location>
</feature>
<dbReference type="AlphaFoldDB" id="A0A0P1BGK0"/>
<feature type="region of interest" description="Disordered" evidence="2">
    <location>
        <begin position="92"/>
        <end position="136"/>
    </location>
</feature>
<organism evidence="4 5">
    <name type="scientific">Ceraceosorus bombacis</name>
    <dbReference type="NCBI Taxonomy" id="401625"/>
    <lineage>
        <taxon>Eukaryota</taxon>
        <taxon>Fungi</taxon>
        <taxon>Dikarya</taxon>
        <taxon>Basidiomycota</taxon>
        <taxon>Ustilaginomycotina</taxon>
        <taxon>Exobasidiomycetes</taxon>
        <taxon>Ceraceosorales</taxon>
        <taxon>Ceraceosoraceae</taxon>
        <taxon>Ceraceosorus</taxon>
    </lineage>
</organism>
<proteinExistence type="predicted"/>
<accession>A0A0P1BGK0</accession>
<feature type="compositionally biased region" description="Basic and acidic residues" evidence="2">
    <location>
        <begin position="115"/>
        <end position="136"/>
    </location>
</feature>
<dbReference type="InterPro" id="IPR017943">
    <property type="entry name" value="Bactericidal_perm-incr_a/b_dom"/>
</dbReference>
<protein>
    <recommendedName>
        <fullName evidence="3">HAM1-like N-terminal domain-containing protein</fullName>
    </recommendedName>
</protein>
<evidence type="ECO:0000313" key="4">
    <source>
        <dbReference type="EMBL" id="CEH15145.1"/>
    </source>
</evidence>
<dbReference type="GO" id="GO:0008289">
    <property type="term" value="F:lipid binding"/>
    <property type="evidence" value="ECO:0007669"/>
    <property type="project" value="InterPro"/>
</dbReference>
<dbReference type="SUPFAM" id="SSF55394">
    <property type="entry name" value="Bactericidal permeability-increasing protein, BPI"/>
    <property type="match status" value="1"/>
</dbReference>
<feature type="compositionally biased region" description="Polar residues" evidence="2">
    <location>
        <begin position="872"/>
        <end position="897"/>
    </location>
</feature>
<feature type="region of interest" description="Disordered" evidence="2">
    <location>
        <begin position="819"/>
        <end position="906"/>
    </location>
</feature>
<dbReference type="PANTHER" id="PTHR31138:SF1">
    <property type="entry name" value="PDZ DOMAIN-CONTAINING PROTEIN"/>
    <property type="match status" value="1"/>
</dbReference>
<name>A0A0P1BGK0_9BASI</name>
<evidence type="ECO:0000313" key="5">
    <source>
        <dbReference type="Proteomes" id="UP000054845"/>
    </source>
</evidence>
<dbReference type="PANTHER" id="PTHR31138">
    <property type="entry name" value="CHROMOSOME 19, WHOLE GENOME SHOTGUN SEQUENCE"/>
    <property type="match status" value="1"/>
</dbReference>
<keyword evidence="1" id="KW-0175">Coiled coil</keyword>
<dbReference type="Proteomes" id="UP000054845">
    <property type="component" value="Unassembled WGS sequence"/>
</dbReference>
<dbReference type="OrthoDB" id="5407957at2759"/>